<dbReference type="STRING" id="879305.HMPREF9290_0037"/>
<proteinExistence type="predicted"/>
<accession>F0GTV2</accession>
<dbReference type="EMBL" id="AEXM01000008">
    <property type="protein sequence ID" value="EGC82715.1"/>
    <property type="molecule type" value="Genomic_DNA"/>
</dbReference>
<protein>
    <submittedName>
        <fullName evidence="3">Uncharacterized protein</fullName>
    </submittedName>
</protein>
<dbReference type="eggNOG" id="COG3064">
    <property type="taxonomic scope" value="Bacteria"/>
</dbReference>
<dbReference type="PATRIC" id="fig|879305.3.peg.232"/>
<feature type="transmembrane region" description="Helical" evidence="2">
    <location>
        <begin position="253"/>
        <end position="277"/>
    </location>
</feature>
<evidence type="ECO:0000256" key="1">
    <source>
        <dbReference type="SAM" id="MobiDB-lite"/>
    </source>
</evidence>
<sequence length="343" mass="38481">MKYCKYCGKELADDGFCDCIEAQLERQRKAKEENQFYSNSTEKNTDFSDEKAPFSEDYKEEDVSYNDETFEESIEKPTEKIDYNDIKEELLNEEKIDRENTERPSSNFDSKMNFDADKAKESVNDFKDIVKNLTKKGWNAFIKPYSEGGSLITSLDYKSSFIIYLINGIISSIFAMIYASKANKAVGSIGIFTDKPFPLIKVFFVITISSIVMSVLVALLYYIGTAVFTNTKEMKSSFAIGSLRAIYTIPVKLLAIVLSLFTALGFPIFFLATFLSLPNTISSLFASRRFREDGIPKAATLALILFPLVFLIVASVAAGPLTGGLGAMIEEISQYLENNMFGF</sequence>
<comment type="caution">
    <text evidence="3">The sequence shown here is derived from an EMBL/GenBank/DDBJ whole genome shotgun (WGS) entry which is preliminary data.</text>
</comment>
<dbReference type="AlphaFoldDB" id="F0GTV2"/>
<keyword evidence="2" id="KW-1133">Transmembrane helix</keyword>
<feature type="compositionally biased region" description="Acidic residues" evidence="1">
    <location>
        <begin position="58"/>
        <end position="72"/>
    </location>
</feature>
<evidence type="ECO:0000313" key="4">
    <source>
        <dbReference type="Proteomes" id="UP000005286"/>
    </source>
</evidence>
<dbReference type="RefSeq" id="WP_004833987.1">
    <property type="nucleotide sequence ID" value="NZ_AEXM01000008.1"/>
</dbReference>
<keyword evidence="2" id="KW-0812">Transmembrane</keyword>
<dbReference type="Proteomes" id="UP000005286">
    <property type="component" value="Unassembled WGS sequence"/>
</dbReference>
<feature type="region of interest" description="Disordered" evidence="1">
    <location>
        <begin position="30"/>
        <end position="78"/>
    </location>
</feature>
<reference evidence="3 4" key="1">
    <citation type="submission" date="2011-01" db="EMBL/GenBank/DDBJ databases">
        <authorList>
            <person name="Durkin A.S."/>
            <person name="Madupu R."/>
            <person name="Torralba M."/>
            <person name="Gillis M."/>
            <person name="Methe B."/>
            <person name="Sutton G."/>
            <person name="Nelson K.E."/>
        </authorList>
    </citation>
    <scope>NUCLEOTIDE SEQUENCE [LARGE SCALE GENOMIC DNA]</scope>
    <source>
        <strain evidence="3 4">ACS-065-V-Col13</strain>
    </source>
</reference>
<evidence type="ECO:0000256" key="2">
    <source>
        <dbReference type="SAM" id="Phobius"/>
    </source>
</evidence>
<feature type="transmembrane region" description="Helical" evidence="2">
    <location>
        <begin position="161"/>
        <end position="179"/>
    </location>
</feature>
<organism evidence="3 4">
    <name type="scientific">Anaerococcus prevotii ACS-065-V-Col13</name>
    <dbReference type="NCBI Taxonomy" id="879305"/>
    <lineage>
        <taxon>Bacteria</taxon>
        <taxon>Bacillati</taxon>
        <taxon>Bacillota</taxon>
        <taxon>Tissierellia</taxon>
        <taxon>Tissierellales</taxon>
        <taxon>Peptoniphilaceae</taxon>
        <taxon>Anaerococcus</taxon>
    </lineage>
</organism>
<name>F0GTV2_9FIRM</name>
<feature type="transmembrane region" description="Helical" evidence="2">
    <location>
        <begin position="298"/>
        <end position="318"/>
    </location>
</feature>
<keyword evidence="2" id="KW-0472">Membrane</keyword>
<feature type="compositionally biased region" description="Basic and acidic residues" evidence="1">
    <location>
        <begin position="43"/>
        <end position="57"/>
    </location>
</feature>
<evidence type="ECO:0000313" key="3">
    <source>
        <dbReference type="EMBL" id="EGC82715.1"/>
    </source>
</evidence>
<gene>
    <name evidence="3" type="ORF">HMPREF9290_0037</name>
</gene>
<keyword evidence="4" id="KW-1185">Reference proteome</keyword>
<feature type="transmembrane region" description="Helical" evidence="2">
    <location>
        <begin position="199"/>
        <end position="223"/>
    </location>
</feature>